<sequence>MEKKTIGGFQLCILIINTIAVIFLLKILSTKSSSIKLREMFAVQKPEWKLVKTTEQQFVRSISRDPVTGKIWKISESNDQSISDKVFGDNEEIIKLEIPMAGNSFCVVNSVLVYHKVNSRRIAIVNIQKEITVSLLLKNAAVFRENKPAVKLASFCVNGECGIIAIYQNCKRKRMNFAKIDIKSGKITKYRETIFKKKTVQKCFVFHKSLFCLGEYSKMLVFDLSLLNFKQRTKSDFPNGKLIHSITVEKYDFISVNLKNGTILHYALS</sequence>
<reference evidence="3" key="1">
    <citation type="journal article" date="2010" name="Science">
        <title>Plasticity of animal genome architecture unmasked by rapid evolution of a pelagic tunicate.</title>
        <authorList>
            <person name="Denoeud F."/>
            <person name="Henriet S."/>
            <person name="Mungpakdee S."/>
            <person name="Aury J.M."/>
            <person name="Da Silva C."/>
            <person name="Brinkmann H."/>
            <person name="Mikhaleva J."/>
            <person name="Olsen L.C."/>
            <person name="Jubin C."/>
            <person name="Canestro C."/>
            <person name="Bouquet J.M."/>
            <person name="Danks G."/>
            <person name="Poulain J."/>
            <person name="Campsteijn C."/>
            <person name="Adamski M."/>
            <person name="Cross I."/>
            <person name="Yadetie F."/>
            <person name="Muffato M."/>
            <person name="Louis A."/>
            <person name="Butcher S."/>
            <person name="Tsagkogeorga G."/>
            <person name="Konrad A."/>
            <person name="Singh S."/>
            <person name="Jensen M.F."/>
            <person name="Cong E.H."/>
            <person name="Eikeseth-Otteraa H."/>
            <person name="Noel B."/>
            <person name="Anthouard V."/>
            <person name="Porcel B.M."/>
            <person name="Kachouri-Lafond R."/>
            <person name="Nishino A."/>
            <person name="Ugolini M."/>
            <person name="Chourrout P."/>
            <person name="Nishida H."/>
            <person name="Aasland R."/>
            <person name="Huzurbazar S."/>
            <person name="Westhof E."/>
            <person name="Delsuc F."/>
            <person name="Lehrach H."/>
            <person name="Reinhardt R."/>
            <person name="Weissenbach J."/>
            <person name="Roy S.W."/>
            <person name="Artiguenave F."/>
            <person name="Postlethwait J.H."/>
            <person name="Manak J.R."/>
            <person name="Thompson E.M."/>
            <person name="Jaillon O."/>
            <person name="Du Pasquier L."/>
            <person name="Boudinot P."/>
            <person name="Liberles D.A."/>
            <person name="Volff J.N."/>
            <person name="Philippe H."/>
            <person name="Lenhard B."/>
            <person name="Roest Crollius H."/>
            <person name="Wincker P."/>
            <person name="Chourrout D."/>
        </authorList>
    </citation>
    <scope>NUCLEOTIDE SEQUENCE [LARGE SCALE GENOMIC DNA]</scope>
</reference>
<evidence type="ECO:0000313" key="4">
    <source>
        <dbReference type="Proteomes" id="UP000001307"/>
    </source>
</evidence>
<dbReference type="AlphaFoldDB" id="E4WTS0"/>
<feature type="domain" description="Olfactomedin-like" evidence="2">
    <location>
        <begin position="88"/>
        <end position="218"/>
    </location>
</feature>
<organism evidence="3">
    <name type="scientific">Oikopleura dioica</name>
    <name type="common">Tunicate</name>
    <dbReference type="NCBI Taxonomy" id="34765"/>
    <lineage>
        <taxon>Eukaryota</taxon>
        <taxon>Metazoa</taxon>
        <taxon>Chordata</taxon>
        <taxon>Tunicata</taxon>
        <taxon>Appendicularia</taxon>
        <taxon>Copelata</taxon>
        <taxon>Oikopleuridae</taxon>
        <taxon>Oikopleura</taxon>
    </lineage>
</organism>
<keyword evidence="1" id="KW-0812">Transmembrane</keyword>
<keyword evidence="1" id="KW-1133">Transmembrane helix</keyword>
<proteinExistence type="predicted"/>
<dbReference type="EMBL" id="FN653016">
    <property type="protein sequence ID" value="CBY07063.1"/>
    <property type="molecule type" value="Genomic_DNA"/>
</dbReference>
<accession>E4WTS0</accession>
<gene>
    <name evidence="3" type="ORF">GSOID_T00006146001</name>
</gene>
<keyword evidence="1" id="KW-0472">Membrane</keyword>
<dbReference type="InterPro" id="IPR003112">
    <property type="entry name" value="Olfac-like_dom"/>
</dbReference>
<evidence type="ECO:0000256" key="1">
    <source>
        <dbReference type="SAM" id="Phobius"/>
    </source>
</evidence>
<evidence type="ECO:0000313" key="3">
    <source>
        <dbReference type="EMBL" id="CBY07063.1"/>
    </source>
</evidence>
<keyword evidence="4" id="KW-1185">Reference proteome</keyword>
<dbReference type="InParanoid" id="E4WTS0"/>
<feature type="transmembrane region" description="Helical" evidence="1">
    <location>
        <begin position="6"/>
        <end position="28"/>
    </location>
</feature>
<dbReference type="Proteomes" id="UP000001307">
    <property type="component" value="Unassembled WGS sequence"/>
</dbReference>
<name>E4WTS0_OIKDI</name>
<evidence type="ECO:0000259" key="2">
    <source>
        <dbReference type="Pfam" id="PF02191"/>
    </source>
</evidence>
<protein>
    <recommendedName>
        <fullName evidence="2">Olfactomedin-like domain-containing protein</fullName>
    </recommendedName>
</protein>
<dbReference type="Pfam" id="PF02191">
    <property type="entry name" value="OLF"/>
    <property type="match status" value="1"/>
</dbReference>